<feature type="transmembrane region" description="Helical" evidence="5">
    <location>
        <begin position="40"/>
        <end position="61"/>
    </location>
</feature>
<name>F7NH93_9FIRM</name>
<keyword evidence="4 5" id="KW-0472">Membrane</keyword>
<dbReference type="AlphaFoldDB" id="F7NH93"/>
<evidence type="ECO:0000256" key="3">
    <source>
        <dbReference type="ARBA" id="ARBA00022989"/>
    </source>
</evidence>
<dbReference type="RefSeq" id="WP_004094142.1">
    <property type="nucleotide sequence ID" value="NZ_AFGF01000053.1"/>
</dbReference>
<evidence type="ECO:0000313" key="7">
    <source>
        <dbReference type="EMBL" id="EGO64576.1"/>
    </source>
</evidence>
<feature type="transmembrane region" description="Helical" evidence="5">
    <location>
        <begin position="109"/>
        <end position="131"/>
    </location>
</feature>
<keyword evidence="3 5" id="KW-1133">Transmembrane helix</keyword>
<dbReference type="GO" id="GO:0016020">
    <property type="term" value="C:membrane"/>
    <property type="evidence" value="ECO:0007669"/>
    <property type="project" value="UniProtKB-SubCell"/>
</dbReference>
<protein>
    <recommendedName>
        <fullName evidence="6">Yip1 domain-containing protein</fullName>
    </recommendedName>
</protein>
<gene>
    <name evidence="7" type="ORF">ALO_07193</name>
</gene>
<feature type="domain" description="Yip1" evidence="6">
    <location>
        <begin position="22"/>
        <end position="187"/>
    </location>
</feature>
<dbReference type="STRING" id="1009370.ALO_07193"/>
<reference evidence="7 8" key="1">
    <citation type="journal article" date="2011" name="EMBO J.">
        <title>Structural diversity of bacterial flagellar motors.</title>
        <authorList>
            <person name="Chen S."/>
            <person name="Beeby M."/>
            <person name="Murphy G.E."/>
            <person name="Leadbetter J.R."/>
            <person name="Hendrixson D.R."/>
            <person name="Briegel A."/>
            <person name="Li Z."/>
            <person name="Shi J."/>
            <person name="Tocheva E.I."/>
            <person name="Muller A."/>
            <person name="Dobro M.J."/>
            <person name="Jensen G.J."/>
        </authorList>
    </citation>
    <scope>NUCLEOTIDE SEQUENCE [LARGE SCALE GENOMIC DNA]</scope>
    <source>
        <strain evidence="7 8">DSM 6540</strain>
    </source>
</reference>
<comment type="subcellular location">
    <subcellularLocation>
        <location evidence="1">Membrane</location>
        <topology evidence="1">Multi-pass membrane protein</topology>
    </subcellularLocation>
</comment>
<keyword evidence="8" id="KW-1185">Reference proteome</keyword>
<feature type="transmembrane region" description="Helical" evidence="5">
    <location>
        <begin position="176"/>
        <end position="202"/>
    </location>
</feature>
<dbReference type="Pfam" id="PF04893">
    <property type="entry name" value="Yip1"/>
    <property type="match status" value="1"/>
</dbReference>
<accession>F7NH93</accession>
<keyword evidence="2 5" id="KW-0812">Transmembrane</keyword>
<dbReference type="InterPro" id="IPR006977">
    <property type="entry name" value="Yip1_dom"/>
</dbReference>
<evidence type="ECO:0000313" key="8">
    <source>
        <dbReference type="Proteomes" id="UP000003240"/>
    </source>
</evidence>
<feature type="transmembrane region" description="Helical" evidence="5">
    <location>
        <begin position="73"/>
        <end position="97"/>
    </location>
</feature>
<dbReference type="EMBL" id="AFGF01000053">
    <property type="protein sequence ID" value="EGO64576.1"/>
    <property type="molecule type" value="Genomic_DNA"/>
</dbReference>
<comment type="caution">
    <text evidence="7">The sequence shown here is derived from an EMBL/GenBank/DDBJ whole genome shotgun (WGS) entry which is preliminary data.</text>
</comment>
<evidence type="ECO:0000256" key="5">
    <source>
        <dbReference type="SAM" id="Phobius"/>
    </source>
</evidence>
<evidence type="ECO:0000256" key="1">
    <source>
        <dbReference type="ARBA" id="ARBA00004141"/>
    </source>
</evidence>
<dbReference type="eggNOG" id="ENOG50316SD">
    <property type="taxonomic scope" value="Bacteria"/>
</dbReference>
<sequence>MGEEWVEEELDVKQSIWEIWYDVLFRPVDAIRYITRRKPVAGTFVTFLAGTMLPLLAMEIYGQEFLGTGLTGVLMALQIFGGALTWFLGTAVFHLIAEFTGGTGSALGLFSATGFTYLPRLFIVPLLMVLALLPETVRPVCLGSGTFLIWAWTLYLDMKSIQENYCLSARKAVLILLLPLLLAVLTAIFAVIIAAVALALYIGNQ</sequence>
<dbReference type="Proteomes" id="UP000003240">
    <property type="component" value="Unassembled WGS sequence"/>
</dbReference>
<organism evidence="7 8">
    <name type="scientific">Acetonema longum DSM 6540</name>
    <dbReference type="NCBI Taxonomy" id="1009370"/>
    <lineage>
        <taxon>Bacteria</taxon>
        <taxon>Bacillati</taxon>
        <taxon>Bacillota</taxon>
        <taxon>Negativicutes</taxon>
        <taxon>Acetonemataceae</taxon>
        <taxon>Acetonema</taxon>
    </lineage>
</organism>
<proteinExistence type="predicted"/>
<feature type="transmembrane region" description="Helical" evidence="5">
    <location>
        <begin position="137"/>
        <end position="156"/>
    </location>
</feature>
<evidence type="ECO:0000256" key="4">
    <source>
        <dbReference type="ARBA" id="ARBA00023136"/>
    </source>
</evidence>
<evidence type="ECO:0000259" key="6">
    <source>
        <dbReference type="Pfam" id="PF04893"/>
    </source>
</evidence>
<evidence type="ECO:0000256" key="2">
    <source>
        <dbReference type="ARBA" id="ARBA00022692"/>
    </source>
</evidence>
<dbReference type="OrthoDB" id="1684770at2"/>